<organism evidence="6 7">
    <name type="scientific">Microcella daejeonensis</name>
    <dbReference type="NCBI Taxonomy" id="2994971"/>
    <lineage>
        <taxon>Bacteria</taxon>
        <taxon>Bacillati</taxon>
        <taxon>Actinomycetota</taxon>
        <taxon>Actinomycetes</taxon>
        <taxon>Micrococcales</taxon>
        <taxon>Microbacteriaceae</taxon>
        <taxon>Microcella</taxon>
    </lineage>
</organism>
<feature type="domain" description="HTH asnC-type" evidence="5">
    <location>
        <begin position="8"/>
        <end position="48"/>
    </location>
</feature>
<dbReference type="EMBL" id="CP113089">
    <property type="protein sequence ID" value="WAB80425.1"/>
    <property type="molecule type" value="Genomic_DNA"/>
</dbReference>
<protein>
    <submittedName>
        <fullName evidence="6">Lrp/AsnC family transcriptional regulator</fullName>
    </submittedName>
</protein>
<dbReference type="GO" id="GO:0043565">
    <property type="term" value="F:sequence-specific DNA binding"/>
    <property type="evidence" value="ECO:0007669"/>
    <property type="project" value="InterPro"/>
</dbReference>
<dbReference type="GO" id="GO:0005829">
    <property type="term" value="C:cytosol"/>
    <property type="evidence" value="ECO:0007669"/>
    <property type="project" value="TreeGrafter"/>
</dbReference>
<dbReference type="GO" id="GO:0043200">
    <property type="term" value="P:response to amino acid"/>
    <property type="evidence" value="ECO:0007669"/>
    <property type="project" value="TreeGrafter"/>
</dbReference>
<keyword evidence="7" id="KW-1185">Reference proteome</keyword>
<evidence type="ECO:0000256" key="3">
    <source>
        <dbReference type="ARBA" id="ARBA00023163"/>
    </source>
</evidence>
<name>A0A9E8MIY3_9MICO</name>
<dbReference type="InterPro" id="IPR036388">
    <property type="entry name" value="WH-like_DNA-bd_sf"/>
</dbReference>
<evidence type="ECO:0000313" key="6">
    <source>
        <dbReference type="EMBL" id="WAB80425.1"/>
    </source>
</evidence>
<feature type="domain" description="Transcription regulator AsnC/Lrp ligand binding" evidence="4">
    <location>
        <begin position="76"/>
        <end position="144"/>
    </location>
</feature>
<keyword evidence="3" id="KW-0804">Transcription</keyword>
<accession>A0A9E8MIY3</accession>
<evidence type="ECO:0000313" key="7">
    <source>
        <dbReference type="Proteomes" id="UP001164706"/>
    </source>
</evidence>
<dbReference type="PANTHER" id="PTHR30154">
    <property type="entry name" value="LEUCINE-RESPONSIVE REGULATORY PROTEIN"/>
    <property type="match status" value="1"/>
</dbReference>
<dbReference type="Pfam" id="PF13404">
    <property type="entry name" value="HTH_AsnC-type"/>
    <property type="match status" value="1"/>
</dbReference>
<sequence length="160" mass="17425">MVRASRILDSTSRAVLAALDRDPRASVGWIAETLGLARGTVQNRIGQLFDGRTLRPHSVTVLPESLGYAIRAIVTAEVDQSRFDEAMLALREIPEIIECVATSGENDLLCQVVARDADDLYRIGQQVLRCPGIRRTATSLVLKELIAHRVGQLLPEAPAG</sequence>
<gene>
    <name evidence="6" type="ORF">OVN18_07525</name>
</gene>
<dbReference type="InterPro" id="IPR019888">
    <property type="entry name" value="Tscrpt_reg_AsnC-like"/>
</dbReference>
<keyword evidence="2" id="KW-0238">DNA-binding</keyword>
<dbReference type="Proteomes" id="UP001164706">
    <property type="component" value="Chromosome"/>
</dbReference>
<dbReference type="SMART" id="SM00344">
    <property type="entry name" value="HTH_ASNC"/>
    <property type="match status" value="1"/>
</dbReference>
<dbReference type="InterPro" id="IPR000485">
    <property type="entry name" value="AsnC-type_HTH_dom"/>
</dbReference>
<dbReference type="AlphaFoldDB" id="A0A9E8MIY3"/>
<dbReference type="InterPro" id="IPR019887">
    <property type="entry name" value="Tscrpt_reg_AsnC/Lrp_C"/>
</dbReference>
<reference evidence="6" key="1">
    <citation type="submission" date="2022-11" db="EMBL/GenBank/DDBJ databases">
        <title>Description of Microcella daejonensis nov. sp, isolated from riverside soil.</title>
        <authorList>
            <person name="Molina K.M."/>
            <person name="Kim S.B."/>
        </authorList>
    </citation>
    <scope>NUCLEOTIDE SEQUENCE</scope>
    <source>
        <strain evidence="6">MMS21-STM12</strain>
    </source>
</reference>
<dbReference type="Pfam" id="PF01037">
    <property type="entry name" value="AsnC_trans_reg"/>
    <property type="match status" value="1"/>
</dbReference>
<dbReference type="SUPFAM" id="SSF46785">
    <property type="entry name" value="Winged helix' DNA-binding domain"/>
    <property type="match status" value="1"/>
</dbReference>
<evidence type="ECO:0000259" key="5">
    <source>
        <dbReference type="Pfam" id="PF13404"/>
    </source>
</evidence>
<dbReference type="InterPro" id="IPR036390">
    <property type="entry name" value="WH_DNA-bd_sf"/>
</dbReference>
<dbReference type="PANTHER" id="PTHR30154:SF34">
    <property type="entry name" value="TRANSCRIPTIONAL REGULATOR AZLB"/>
    <property type="match status" value="1"/>
</dbReference>
<dbReference type="InterPro" id="IPR011008">
    <property type="entry name" value="Dimeric_a/b-barrel"/>
</dbReference>
<dbReference type="SUPFAM" id="SSF54909">
    <property type="entry name" value="Dimeric alpha+beta barrel"/>
    <property type="match status" value="1"/>
</dbReference>
<proteinExistence type="predicted"/>
<evidence type="ECO:0000259" key="4">
    <source>
        <dbReference type="Pfam" id="PF01037"/>
    </source>
</evidence>
<keyword evidence="1" id="KW-0805">Transcription regulation</keyword>
<dbReference type="KEGG" id="mdb:OVN18_07525"/>
<evidence type="ECO:0000256" key="1">
    <source>
        <dbReference type="ARBA" id="ARBA00023015"/>
    </source>
</evidence>
<dbReference type="Gene3D" id="1.10.10.10">
    <property type="entry name" value="Winged helix-like DNA-binding domain superfamily/Winged helix DNA-binding domain"/>
    <property type="match status" value="1"/>
</dbReference>
<evidence type="ECO:0000256" key="2">
    <source>
        <dbReference type="ARBA" id="ARBA00023125"/>
    </source>
</evidence>
<dbReference type="Gene3D" id="3.30.70.920">
    <property type="match status" value="1"/>
</dbReference>
<dbReference type="RefSeq" id="WP_267739074.1">
    <property type="nucleotide sequence ID" value="NZ_CP113089.1"/>
</dbReference>